<evidence type="ECO:0000256" key="1">
    <source>
        <dbReference type="SAM" id="MobiDB-lite"/>
    </source>
</evidence>
<reference evidence="2 3" key="1">
    <citation type="journal article" date="2023" name="Plants (Basel)">
        <title>Bridging the Gap: Combining Genomics and Transcriptomics Approaches to Understand Stylosanthes scabra, an Orphan Legume from the Brazilian Caatinga.</title>
        <authorList>
            <person name="Ferreira-Neto J.R.C."/>
            <person name="da Silva M.D."/>
            <person name="Binneck E."/>
            <person name="de Melo N.F."/>
            <person name="da Silva R.H."/>
            <person name="de Melo A.L.T.M."/>
            <person name="Pandolfi V."/>
            <person name="Bustamante F.O."/>
            <person name="Brasileiro-Vidal A.C."/>
            <person name="Benko-Iseppon A.M."/>
        </authorList>
    </citation>
    <scope>NUCLEOTIDE SEQUENCE [LARGE SCALE GENOMIC DNA]</scope>
    <source>
        <tissue evidence="2">Leaves</tissue>
    </source>
</reference>
<dbReference type="EMBL" id="JASCZI010214517">
    <property type="protein sequence ID" value="MED6202108.1"/>
    <property type="molecule type" value="Genomic_DNA"/>
</dbReference>
<dbReference type="Proteomes" id="UP001341840">
    <property type="component" value="Unassembled WGS sequence"/>
</dbReference>
<feature type="compositionally biased region" description="Low complexity" evidence="1">
    <location>
        <begin position="126"/>
        <end position="137"/>
    </location>
</feature>
<organism evidence="2 3">
    <name type="scientific">Stylosanthes scabra</name>
    <dbReference type="NCBI Taxonomy" id="79078"/>
    <lineage>
        <taxon>Eukaryota</taxon>
        <taxon>Viridiplantae</taxon>
        <taxon>Streptophyta</taxon>
        <taxon>Embryophyta</taxon>
        <taxon>Tracheophyta</taxon>
        <taxon>Spermatophyta</taxon>
        <taxon>Magnoliopsida</taxon>
        <taxon>eudicotyledons</taxon>
        <taxon>Gunneridae</taxon>
        <taxon>Pentapetalae</taxon>
        <taxon>rosids</taxon>
        <taxon>fabids</taxon>
        <taxon>Fabales</taxon>
        <taxon>Fabaceae</taxon>
        <taxon>Papilionoideae</taxon>
        <taxon>50 kb inversion clade</taxon>
        <taxon>dalbergioids sensu lato</taxon>
        <taxon>Dalbergieae</taxon>
        <taxon>Pterocarpus clade</taxon>
        <taxon>Stylosanthes</taxon>
    </lineage>
</organism>
<keyword evidence="3" id="KW-1185">Reference proteome</keyword>
<gene>
    <name evidence="2" type="ORF">PIB30_101985</name>
</gene>
<feature type="region of interest" description="Disordered" evidence="1">
    <location>
        <begin position="70"/>
        <end position="151"/>
    </location>
</feature>
<evidence type="ECO:0000313" key="3">
    <source>
        <dbReference type="Proteomes" id="UP001341840"/>
    </source>
</evidence>
<proteinExistence type="predicted"/>
<name>A0ABU6XZ29_9FABA</name>
<accession>A0ABU6XZ29</accession>
<sequence>SGCRGGGCGGGSPNSHHRSAHFEVSFRLPEDMIDMSPFDLFTGSLSTASLEEIGSKDDLFSTYIDVEKLSGGGGASNGSVHTRNESDQNGYIGAGASGNNEEDKNPGGSGSGGTRGARPRHRHSDAGASVAASSGAGRVQETEPFASSPFHLSSTGSEFLLVGVGPQPSLVAKSFS</sequence>
<protein>
    <submittedName>
        <fullName evidence="2">Uncharacterized protein</fullName>
    </submittedName>
</protein>
<evidence type="ECO:0000313" key="2">
    <source>
        <dbReference type="EMBL" id="MED6202108.1"/>
    </source>
</evidence>
<comment type="caution">
    <text evidence="2">The sequence shown here is derived from an EMBL/GenBank/DDBJ whole genome shotgun (WGS) entry which is preliminary data.</text>
</comment>
<feature type="non-terminal residue" evidence="2">
    <location>
        <position position="1"/>
    </location>
</feature>